<dbReference type="STRING" id="161355.PS9374_03478"/>
<dbReference type="AlphaFoldDB" id="A0A171D8W6"/>
<evidence type="ECO:0000256" key="2">
    <source>
        <dbReference type="SAM" id="Phobius"/>
    </source>
</evidence>
<feature type="region of interest" description="Disordered" evidence="1">
    <location>
        <begin position="1"/>
        <end position="63"/>
    </location>
</feature>
<keyword evidence="2" id="KW-0812">Transmembrane</keyword>
<reference evidence="4" key="2">
    <citation type="submission" date="2016-04" db="EMBL/GenBank/DDBJ databases">
        <title>Planomonospora sphaerica JCM9374 whole genome shotgun sequence.</title>
        <authorList>
            <person name="Suzuki T."/>
            <person name="Dohra H."/>
            <person name="Kodani S."/>
        </authorList>
    </citation>
    <scope>NUCLEOTIDE SEQUENCE [LARGE SCALE GENOMIC DNA]</scope>
    <source>
        <strain evidence="4">JCM 9374</strain>
    </source>
</reference>
<dbReference type="SUPFAM" id="SSF52540">
    <property type="entry name" value="P-loop containing nucleoside triphosphate hydrolases"/>
    <property type="match status" value="1"/>
</dbReference>
<dbReference type="EMBL" id="BDCX01000008">
    <property type="protein sequence ID" value="GAT67818.1"/>
    <property type="molecule type" value="Genomic_DNA"/>
</dbReference>
<reference evidence="3 4" key="1">
    <citation type="journal article" date="2016" name="Genome Announc.">
        <title>Draft Genome Sequence of Planomonospora sphaerica JCM9374, a Rare Actinomycete.</title>
        <authorList>
            <person name="Dohra H."/>
            <person name="Suzuki T."/>
            <person name="Inoue Y."/>
            <person name="Kodani S."/>
        </authorList>
    </citation>
    <scope>NUCLEOTIDE SEQUENCE [LARGE SCALE GENOMIC DNA]</scope>
    <source>
        <strain evidence="3 4">JCM 9374</strain>
    </source>
</reference>
<gene>
    <name evidence="3" type="ORF">PS9374_03478</name>
</gene>
<dbReference type="OrthoDB" id="3315716at2"/>
<name>A0A171D8W6_9ACTN</name>
<protein>
    <submittedName>
        <fullName evidence="3">Cell division protein FtsK</fullName>
    </submittedName>
</protein>
<dbReference type="InterPro" id="IPR027417">
    <property type="entry name" value="P-loop_NTPase"/>
</dbReference>
<keyword evidence="3" id="KW-0132">Cell division</keyword>
<keyword evidence="4" id="KW-1185">Reference proteome</keyword>
<dbReference type="RefSeq" id="WP_068897882.1">
    <property type="nucleotide sequence ID" value="NZ_BDCX01000008.1"/>
</dbReference>
<dbReference type="PANTHER" id="PTHR22683">
    <property type="entry name" value="SPORULATION PROTEIN RELATED"/>
    <property type="match status" value="1"/>
</dbReference>
<evidence type="ECO:0000313" key="3">
    <source>
        <dbReference type="EMBL" id="GAT67818.1"/>
    </source>
</evidence>
<dbReference type="PANTHER" id="PTHR22683:SF47">
    <property type="entry name" value="FTSK DOMAIN-CONTAINING PROTEIN YDCQ"/>
    <property type="match status" value="1"/>
</dbReference>
<dbReference type="Proteomes" id="UP000077701">
    <property type="component" value="Unassembled WGS sequence"/>
</dbReference>
<evidence type="ECO:0000256" key="1">
    <source>
        <dbReference type="SAM" id="MobiDB-lite"/>
    </source>
</evidence>
<dbReference type="Gene3D" id="3.40.50.300">
    <property type="entry name" value="P-loop containing nucleotide triphosphate hydrolases"/>
    <property type="match status" value="1"/>
</dbReference>
<evidence type="ECO:0000313" key="4">
    <source>
        <dbReference type="Proteomes" id="UP000077701"/>
    </source>
</evidence>
<dbReference type="GO" id="GO:0051301">
    <property type="term" value="P:cell division"/>
    <property type="evidence" value="ECO:0007669"/>
    <property type="project" value="UniProtKB-KW"/>
</dbReference>
<accession>A0A171D8W6</accession>
<proteinExistence type="predicted"/>
<feature type="compositionally biased region" description="Basic and acidic residues" evidence="1">
    <location>
        <begin position="1"/>
        <end position="13"/>
    </location>
</feature>
<sequence length="778" mass="83189">MTDRPTTTNDHHPIPPADLTVLPARPPVGPEGDGPGADVVPITTARDRRPTGPTLGLPDGERYPFDINRDPTVSAPFTPSAGSTAPADGPVLEGEVLRVDQPGDADRDWRAELEEKNRTRRPIVPLWLRSRTEAIETLKWAGEYAAYVAGYQLARAPLYAARLGMRAPRGLARLIVGMVKWTFDLEGEPVRLTAVTKADPETYLKLSRQRDSRVRLRVWVSGAALVTLLIAALIVASAPTLAQWSALAVAVAVLGVIGRPADRPLIDRAVLPTRVEKLTSDIVVRALTVLGVSGLNAKADINFVAPITREGPGWRADVDLPYGVTVTDVMDKRKELSGALRRPLGCIWPEGDSSVHEGRLILWVGDKDLSKTIVKSPLLKASGHDVFKGIPFGNDPRGRLITVPLIENNVLIGSQPGQGKTASVRELAAGVVLDVTTEPWFHELKGSGDLDPYEKVCHRYVSGIEDEAIGYAATSLALLRTEVMRRAGVLKGLPPDLCPDRKVTRAIADRRSLGLHPLVCIIDECQNLFAHEEYGAKAGEDAEFVIKLGRALGVVLILATQRPDKKSLPTGVSANVSIRFCLRVAGQVENDMILGTSAYQNGIRATLFVPGPPSKGGDAGTGYLVGATPMPKVVKAAYLDTPQTQLIADRAHALRTAAGRLTGHAAGAQPEAAAPAYDLLADVAAVLAAGEAKVWNEIVVDRLAELRPDVYGPWAEQEGPAKTAQLTNALKPYGVKTGQVWGTPPGGGKGANRIGVVHDDILNALTERDNKKRSGTGS</sequence>
<comment type="caution">
    <text evidence="3">The sequence shown here is derived from an EMBL/GenBank/DDBJ whole genome shotgun (WGS) entry which is preliminary data.</text>
</comment>
<keyword evidence="2" id="KW-1133">Transmembrane helix</keyword>
<keyword evidence="2" id="KW-0472">Membrane</keyword>
<dbReference type="InterPro" id="IPR050206">
    <property type="entry name" value="FtsK/SpoIIIE/SftA"/>
</dbReference>
<keyword evidence="3" id="KW-0131">Cell cycle</keyword>
<feature type="transmembrane region" description="Helical" evidence="2">
    <location>
        <begin position="216"/>
        <end position="235"/>
    </location>
</feature>
<organism evidence="3 4">
    <name type="scientific">Planomonospora sphaerica</name>
    <dbReference type="NCBI Taxonomy" id="161355"/>
    <lineage>
        <taxon>Bacteria</taxon>
        <taxon>Bacillati</taxon>
        <taxon>Actinomycetota</taxon>
        <taxon>Actinomycetes</taxon>
        <taxon>Streptosporangiales</taxon>
        <taxon>Streptosporangiaceae</taxon>
        <taxon>Planomonospora</taxon>
    </lineage>
</organism>